<dbReference type="Proteomes" id="UP000028547">
    <property type="component" value="Unassembled WGS sequence"/>
</dbReference>
<sequence>MSEGFFLFPFETQEGRGIVTVNEEWRWDWSDPFRGLLVFAKEQALAYYFATVPGLADEQGIQPVVWIDTYEDLYALPIASSIDRFFDTYSHSLERQVELIREDSEFKARLETESGPPAPDSLRALWSKDIPRINFPWEVPDLIARDESLVRLLRAGRFDFLMDGCEDAHEWVGKVLAAVST</sequence>
<protein>
    <submittedName>
        <fullName evidence="1">Uncharacterized protein</fullName>
    </submittedName>
</protein>
<gene>
    <name evidence="1" type="ORF">Q664_32510</name>
</gene>
<evidence type="ECO:0000313" key="1">
    <source>
        <dbReference type="EMBL" id="KFA89861.1"/>
    </source>
</evidence>
<evidence type="ECO:0000313" key="2">
    <source>
        <dbReference type="Proteomes" id="UP000028547"/>
    </source>
</evidence>
<dbReference type="AlphaFoldDB" id="A0A084SN26"/>
<reference evidence="1 2" key="1">
    <citation type="submission" date="2014-07" db="EMBL/GenBank/DDBJ databases">
        <title>Draft Genome Sequence of Gephyronic Acid Producer, Cystobacter violaceus Strain Cb vi76.</title>
        <authorList>
            <person name="Stevens D.C."/>
            <person name="Young J."/>
            <person name="Carmichael R."/>
            <person name="Tan J."/>
            <person name="Taylor R.E."/>
        </authorList>
    </citation>
    <scope>NUCLEOTIDE SEQUENCE [LARGE SCALE GENOMIC DNA]</scope>
    <source>
        <strain evidence="1 2">Cb vi76</strain>
    </source>
</reference>
<accession>A0A084SN26</accession>
<comment type="caution">
    <text evidence="1">The sequence shown here is derived from an EMBL/GenBank/DDBJ whole genome shotgun (WGS) entry which is preliminary data.</text>
</comment>
<name>A0A084SN26_9BACT</name>
<proteinExistence type="predicted"/>
<organism evidence="1 2">
    <name type="scientific">Archangium violaceum Cb vi76</name>
    <dbReference type="NCBI Taxonomy" id="1406225"/>
    <lineage>
        <taxon>Bacteria</taxon>
        <taxon>Pseudomonadati</taxon>
        <taxon>Myxococcota</taxon>
        <taxon>Myxococcia</taxon>
        <taxon>Myxococcales</taxon>
        <taxon>Cystobacterineae</taxon>
        <taxon>Archangiaceae</taxon>
        <taxon>Archangium</taxon>
    </lineage>
</organism>
<dbReference type="EMBL" id="JPMI01000232">
    <property type="protein sequence ID" value="KFA89861.1"/>
    <property type="molecule type" value="Genomic_DNA"/>
</dbReference>